<sequence>MGSLQQLDLLSSTAASADAVIHTAFGHAGVYEDAVQMDRAAINAMTDALAGSHKVFIMSSGTGFLGNTGPIPVSEEYPFDPDAPSRARCHNERAAIDAAGHGVRSVVFRLPQYVWGHGGSFFIPHQMDTARKLRTAYYILPGDQMTSGTHVDDVARAYLLALKHAPAGSVYHISTSSNTSIRGIAEAVGANLGVPAEGITLEKALADQVWPDWMAHMWSYNNRVRADKAERELQWTDFSRIDMLDDIRSGSYKPKNVTQ</sequence>
<gene>
    <name evidence="2" type="primary">g11324</name>
    <name evidence="2" type="ORF">VP750_LOCUS10138</name>
</gene>
<dbReference type="InterPro" id="IPR001509">
    <property type="entry name" value="Epimerase_deHydtase"/>
</dbReference>
<feature type="domain" description="NAD-dependent epimerase/dehydratase" evidence="1">
    <location>
        <begin position="16"/>
        <end position="173"/>
    </location>
</feature>
<proteinExistence type="predicted"/>
<organism evidence="2 3">
    <name type="scientific">Coccomyxa viridis</name>
    <dbReference type="NCBI Taxonomy" id="1274662"/>
    <lineage>
        <taxon>Eukaryota</taxon>
        <taxon>Viridiplantae</taxon>
        <taxon>Chlorophyta</taxon>
        <taxon>core chlorophytes</taxon>
        <taxon>Trebouxiophyceae</taxon>
        <taxon>Trebouxiophyceae incertae sedis</taxon>
        <taxon>Coccomyxaceae</taxon>
        <taxon>Coccomyxa</taxon>
    </lineage>
</organism>
<dbReference type="InterPro" id="IPR036291">
    <property type="entry name" value="NAD(P)-bd_dom_sf"/>
</dbReference>
<dbReference type="EMBL" id="CAXHTA020000018">
    <property type="protein sequence ID" value="CAL5228232.1"/>
    <property type="molecule type" value="Genomic_DNA"/>
</dbReference>
<dbReference type="Gene3D" id="3.40.50.720">
    <property type="entry name" value="NAD(P)-binding Rossmann-like Domain"/>
    <property type="match status" value="1"/>
</dbReference>
<dbReference type="PANTHER" id="PTHR48079">
    <property type="entry name" value="PROTEIN YEEZ"/>
    <property type="match status" value="1"/>
</dbReference>
<dbReference type="SUPFAM" id="SSF51735">
    <property type="entry name" value="NAD(P)-binding Rossmann-fold domains"/>
    <property type="match status" value="1"/>
</dbReference>
<evidence type="ECO:0000259" key="1">
    <source>
        <dbReference type="Pfam" id="PF01370"/>
    </source>
</evidence>
<dbReference type="Proteomes" id="UP001497392">
    <property type="component" value="Unassembled WGS sequence"/>
</dbReference>
<reference evidence="2 3" key="1">
    <citation type="submission" date="2024-06" db="EMBL/GenBank/DDBJ databases">
        <authorList>
            <person name="Kraege A."/>
            <person name="Thomma B."/>
        </authorList>
    </citation>
    <scope>NUCLEOTIDE SEQUENCE [LARGE SCALE GENOMIC DNA]</scope>
</reference>
<accession>A0ABP1G8V4</accession>
<evidence type="ECO:0000313" key="2">
    <source>
        <dbReference type="EMBL" id="CAL5228232.1"/>
    </source>
</evidence>
<keyword evidence="3" id="KW-1185">Reference proteome</keyword>
<dbReference type="PANTHER" id="PTHR48079:SF6">
    <property type="entry name" value="NAD(P)-BINDING DOMAIN-CONTAINING PROTEIN-RELATED"/>
    <property type="match status" value="1"/>
</dbReference>
<name>A0ABP1G8V4_9CHLO</name>
<dbReference type="Pfam" id="PF01370">
    <property type="entry name" value="Epimerase"/>
    <property type="match status" value="1"/>
</dbReference>
<dbReference type="InterPro" id="IPR051783">
    <property type="entry name" value="NAD(P)-dependent_oxidoreduct"/>
</dbReference>
<protein>
    <submittedName>
        <fullName evidence="2">G11324 protein</fullName>
    </submittedName>
</protein>
<evidence type="ECO:0000313" key="3">
    <source>
        <dbReference type="Proteomes" id="UP001497392"/>
    </source>
</evidence>
<comment type="caution">
    <text evidence="2">The sequence shown here is derived from an EMBL/GenBank/DDBJ whole genome shotgun (WGS) entry which is preliminary data.</text>
</comment>